<sequence length="315" mass="34699">MKKTAFLFPGQGSQRVGMGRDLMETFPAFRQTMEEADATLDFSVQKLCLEGPEEQLNQTQFTQPCLLAVSTGICRILEQEGVRPDAVAGLSLGEYTALVAAGVLDFPRAVALVRRRGQWMEEAVPGGRGSMAAVLGAQRETVIRICRDVTADSTAPDVVEPANFNCPGQIVISGERSLVEIAGDKLKEAGAKKIIPLVVSGPFHSSMLRTAGEKLEEEFKSVCWRAPAMDYYTNVTGCKVEDEKAIPGLLVRQVQSSVYWEDTIRHMLEDGVEEFVEVGPGKTLTGFIRKIDRGLRVWNIEDTATLRQYLEQRQA</sequence>
<keyword evidence="1 4" id="KW-0808">Transferase</keyword>
<comment type="catalytic activity">
    <reaction evidence="3 4">
        <text>holo-[ACP] + malonyl-CoA = malonyl-[ACP] + CoA</text>
        <dbReference type="Rhea" id="RHEA:41792"/>
        <dbReference type="Rhea" id="RHEA-COMP:9623"/>
        <dbReference type="Rhea" id="RHEA-COMP:9685"/>
        <dbReference type="ChEBI" id="CHEBI:57287"/>
        <dbReference type="ChEBI" id="CHEBI:57384"/>
        <dbReference type="ChEBI" id="CHEBI:64479"/>
        <dbReference type="ChEBI" id="CHEBI:78449"/>
        <dbReference type="EC" id="2.3.1.39"/>
    </reaction>
</comment>
<dbReference type="InterPro" id="IPR050858">
    <property type="entry name" value="Mal-CoA-ACP_Trans/PKS_FabD"/>
</dbReference>
<dbReference type="EMBL" id="JACRSQ010000034">
    <property type="protein sequence ID" value="MBC8544851.1"/>
    <property type="molecule type" value="Genomic_DNA"/>
</dbReference>
<dbReference type="SUPFAM" id="SSF52151">
    <property type="entry name" value="FabD/lysophospholipase-like"/>
    <property type="match status" value="1"/>
</dbReference>
<dbReference type="SUPFAM" id="SSF55048">
    <property type="entry name" value="Probable ACP-binding domain of malonyl-CoA ACP transacylase"/>
    <property type="match status" value="1"/>
</dbReference>
<comment type="caution">
    <text evidence="7">The sequence shown here is derived from an EMBL/GenBank/DDBJ whole genome shotgun (WGS) entry which is preliminary data.</text>
</comment>
<accession>A0A926I377</accession>
<dbReference type="AlphaFoldDB" id="A0A926I377"/>
<feature type="active site" evidence="5">
    <location>
        <position position="91"/>
    </location>
</feature>
<evidence type="ECO:0000259" key="6">
    <source>
        <dbReference type="SMART" id="SM00827"/>
    </source>
</evidence>
<organism evidence="7 8">
    <name type="scientific">Bianquea renquensis</name>
    <dbReference type="NCBI Taxonomy" id="2763661"/>
    <lineage>
        <taxon>Bacteria</taxon>
        <taxon>Bacillati</taxon>
        <taxon>Bacillota</taxon>
        <taxon>Clostridia</taxon>
        <taxon>Eubacteriales</taxon>
        <taxon>Bianqueaceae</taxon>
        <taxon>Bianquea</taxon>
    </lineage>
</organism>
<keyword evidence="2 4" id="KW-0012">Acyltransferase</keyword>
<comment type="similarity">
    <text evidence="4">Belongs to the fabD family.</text>
</comment>
<evidence type="ECO:0000256" key="4">
    <source>
        <dbReference type="PIRNR" id="PIRNR000446"/>
    </source>
</evidence>
<dbReference type="Gene3D" id="3.40.366.10">
    <property type="entry name" value="Malonyl-Coenzyme A Acyl Carrier Protein, domain 2"/>
    <property type="match status" value="1"/>
</dbReference>
<evidence type="ECO:0000313" key="7">
    <source>
        <dbReference type="EMBL" id="MBC8544851.1"/>
    </source>
</evidence>
<dbReference type="InterPro" id="IPR024925">
    <property type="entry name" value="Malonyl_CoA-ACP_transAc"/>
</dbReference>
<dbReference type="InterPro" id="IPR014043">
    <property type="entry name" value="Acyl_transferase_dom"/>
</dbReference>
<keyword evidence="8" id="KW-1185">Reference proteome</keyword>
<feature type="domain" description="Malonyl-CoA:ACP transacylase (MAT)" evidence="6">
    <location>
        <begin position="7"/>
        <end position="308"/>
    </location>
</feature>
<feature type="active site" evidence="5">
    <location>
        <position position="204"/>
    </location>
</feature>
<evidence type="ECO:0000313" key="8">
    <source>
        <dbReference type="Proteomes" id="UP000657006"/>
    </source>
</evidence>
<protein>
    <recommendedName>
        <fullName evidence="4">Malonyl CoA-acyl carrier protein transacylase</fullName>
        <ecNumber evidence="4">2.3.1.39</ecNumber>
    </recommendedName>
</protein>
<dbReference type="GO" id="GO:0005829">
    <property type="term" value="C:cytosol"/>
    <property type="evidence" value="ECO:0007669"/>
    <property type="project" value="TreeGrafter"/>
</dbReference>
<dbReference type="PANTHER" id="PTHR42681:SF1">
    <property type="entry name" value="MALONYL-COA-ACYL CARRIER PROTEIN TRANSACYLASE, MITOCHONDRIAL"/>
    <property type="match status" value="1"/>
</dbReference>
<evidence type="ECO:0000256" key="1">
    <source>
        <dbReference type="ARBA" id="ARBA00022679"/>
    </source>
</evidence>
<dbReference type="Gene3D" id="3.30.70.250">
    <property type="entry name" value="Malonyl-CoA ACP transacylase, ACP-binding"/>
    <property type="match status" value="1"/>
</dbReference>
<dbReference type="GO" id="GO:0004314">
    <property type="term" value="F:[acyl-carrier-protein] S-malonyltransferase activity"/>
    <property type="evidence" value="ECO:0007669"/>
    <property type="project" value="UniProtKB-EC"/>
</dbReference>
<evidence type="ECO:0000256" key="5">
    <source>
        <dbReference type="PIRSR" id="PIRSR000446-1"/>
    </source>
</evidence>
<evidence type="ECO:0000256" key="2">
    <source>
        <dbReference type="ARBA" id="ARBA00023315"/>
    </source>
</evidence>
<dbReference type="InterPro" id="IPR004410">
    <property type="entry name" value="Malonyl_CoA-ACP_transAc_FabD"/>
</dbReference>
<evidence type="ECO:0000256" key="3">
    <source>
        <dbReference type="ARBA" id="ARBA00048462"/>
    </source>
</evidence>
<dbReference type="EC" id="2.3.1.39" evidence="4"/>
<dbReference type="Proteomes" id="UP000657006">
    <property type="component" value="Unassembled WGS sequence"/>
</dbReference>
<gene>
    <name evidence="7" type="primary">fabD</name>
    <name evidence="7" type="ORF">H8730_14985</name>
</gene>
<dbReference type="PIRSF" id="PIRSF000446">
    <property type="entry name" value="Mct"/>
    <property type="match status" value="1"/>
</dbReference>
<dbReference type="PANTHER" id="PTHR42681">
    <property type="entry name" value="MALONYL-COA-ACYL CARRIER PROTEIN TRANSACYLASE, MITOCHONDRIAL"/>
    <property type="match status" value="1"/>
</dbReference>
<name>A0A926I377_9FIRM</name>
<dbReference type="Pfam" id="PF00698">
    <property type="entry name" value="Acyl_transf_1"/>
    <property type="match status" value="1"/>
</dbReference>
<proteinExistence type="inferred from homology"/>
<dbReference type="SMART" id="SM00827">
    <property type="entry name" value="PKS_AT"/>
    <property type="match status" value="1"/>
</dbReference>
<dbReference type="RefSeq" id="WP_177713954.1">
    <property type="nucleotide sequence ID" value="NZ_JACRSQ010000034.1"/>
</dbReference>
<reference evidence="7" key="1">
    <citation type="submission" date="2020-08" db="EMBL/GenBank/DDBJ databases">
        <title>Genome public.</title>
        <authorList>
            <person name="Liu C."/>
            <person name="Sun Q."/>
        </authorList>
    </citation>
    <scope>NUCLEOTIDE SEQUENCE</scope>
    <source>
        <strain evidence="7">NSJ-32</strain>
    </source>
</reference>
<dbReference type="GO" id="GO:0006633">
    <property type="term" value="P:fatty acid biosynthetic process"/>
    <property type="evidence" value="ECO:0007669"/>
    <property type="project" value="TreeGrafter"/>
</dbReference>
<dbReference type="NCBIfam" id="TIGR00128">
    <property type="entry name" value="fabD"/>
    <property type="match status" value="1"/>
</dbReference>
<dbReference type="FunFam" id="3.30.70.250:FF:000001">
    <property type="entry name" value="Malonyl CoA-acyl carrier protein transacylase"/>
    <property type="match status" value="1"/>
</dbReference>
<dbReference type="InterPro" id="IPR016036">
    <property type="entry name" value="Malonyl_transacylase_ACP-bd"/>
</dbReference>
<dbReference type="InterPro" id="IPR016035">
    <property type="entry name" value="Acyl_Trfase/lysoPLipase"/>
</dbReference>
<dbReference type="InterPro" id="IPR001227">
    <property type="entry name" value="Ac_transferase_dom_sf"/>
</dbReference>